<evidence type="ECO:0000256" key="1">
    <source>
        <dbReference type="SAM" id="SignalP"/>
    </source>
</evidence>
<feature type="domain" description="Glycosyl hydrolase family 13 catalytic" evidence="2">
    <location>
        <begin position="62"/>
        <end position="178"/>
    </location>
</feature>
<evidence type="ECO:0000259" key="2">
    <source>
        <dbReference type="Pfam" id="PF00128"/>
    </source>
</evidence>
<keyword evidence="1" id="KW-0732">Signal</keyword>
<feature type="signal peptide" evidence="1">
    <location>
        <begin position="1"/>
        <end position="33"/>
    </location>
</feature>
<dbReference type="InterPro" id="IPR006047">
    <property type="entry name" value="GH13_cat_dom"/>
</dbReference>
<feature type="non-terminal residue" evidence="3">
    <location>
        <position position="179"/>
    </location>
</feature>
<gene>
    <name evidence="3" type="ORF">H8R91_11945</name>
</gene>
<dbReference type="SUPFAM" id="SSF51445">
    <property type="entry name" value="(Trans)glycosidases"/>
    <property type="match status" value="1"/>
</dbReference>
<dbReference type="Gene3D" id="3.20.20.80">
    <property type="entry name" value="Glycosidases"/>
    <property type="match status" value="1"/>
</dbReference>
<accession>A0ABR7HNW6</accession>
<dbReference type="InterPro" id="IPR017853">
    <property type="entry name" value="GH"/>
</dbReference>
<keyword evidence="4" id="KW-1185">Reference proteome</keyword>
<proteinExistence type="predicted"/>
<dbReference type="RefSeq" id="WP_243237866.1">
    <property type="nucleotide sequence ID" value="NZ_JACOPS010000018.1"/>
</dbReference>
<protein>
    <recommendedName>
        <fullName evidence="2">Glycosyl hydrolase family 13 catalytic domain-containing protein</fullName>
    </recommendedName>
</protein>
<evidence type="ECO:0000313" key="4">
    <source>
        <dbReference type="Proteomes" id="UP000636755"/>
    </source>
</evidence>
<reference evidence="3 4" key="1">
    <citation type="submission" date="2020-08" db="EMBL/GenBank/DDBJ databases">
        <title>Genome public.</title>
        <authorList>
            <person name="Liu C."/>
            <person name="Sun Q."/>
        </authorList>
    </citation>
    <scope>NUCLEOTIDE SEQUENCE [LARGE SCALE GENOMIC DNA]</scope>
    <source>
        <strain evidence="3 4">NSJ-71</strain>
    </source>
</reference>
<dbReference type="PANTHER" id="PTHR10357:SF209">
    <property type="entry name" value="PERIPLASMIC ALPHA-AMYLASE"/>
    <property type="match status" value="1"/>
</dbReference>
<feature type="chain" id="PRO_5046578861" description="Glycosyl hydrolase family 13 catalytic domain-containing protein" evidence="1">
    <location>
        <begin position="34"/>
        <end position="179"/>
    </location>
</feature>
<dbReference type="PANTHER" id="PTHR10357">
    <property type="entry name" value="ALPHA-AMYLASE FAMILY MEMBER"/>
    <property type="match status" value="1"/>
</dbReference>
<evidence type="ECO:0000313" key="3">
    <source>
        <dbReference type="EMBL" id="MBC5729218.1"/>
    </source>
</evidence>
<name>A0ABR7HNW6_9FIRM</name>
<organism evidence="3 4">
    <name type="scientific">Ruminococcus intestinalis</name>
    <dbReference type="NCBI Taxonomy" id="2763066"/>
    <lineage>
        <taxon>Bacteria</taxon>
        <taxon>Bacillati</taxon>
        <taxon>Bacillota</taxon>
        <taxon>Clostridia</taxon>
        <taxon>Eubacteriales</taxon>
        <taxon>Oscillospiraceae</taxon>
        <taxon>Ruminococcus</taxon>
    </lineage>
</organism>
<comment type="caution">
    <text evidence="3">The sequence shown here is derived from an EMBL/GenBank/DDBJ whole genome shotgun (WGS) entry which is preliminary data.</text>
</comment>
<dbReference type="Pfam" id="PF00128">
    <property type="entry name" value="Alpha-amylase"/>
    <property type="match status" value="1"/>
</dbReference>
<dbReference type="EMBL" id="JACOPS010000018">
    <property type="protein sequence ID" value="MBC5729218.1"/>
    <property type="molecule type" value="Genomic_DNA"/>
</dbReference>
<sequence>MNKHGMLKATSVAIALCTVMSSTTFAFSTVASAATVDTTEKVSASTTKSKDNFSWDNASVYFLLTDRFRNGNTSNDHSYNRGLDQSGKVVSNIDDRATFHGGDFAGVTQSIEDGYFNNLGVNAIWISAPYEQTHGYVVGSDGNPSYAHYSYHGYYVLDYTQTDANFGTAEEFETLVDTA</sequence>
<dbReference type="Proteomes" id="UP000636755">
    <property type="component" value="Unassembled WGS sequence"/>
</dbReference>